<name>A0ACC2YIM6_9PEZI</name>
<gene>
    <name evidence="1" type="ORF">H2199_008555</name>
</gene>
<protein>
    <submittedName>
        <fullName evidence="1">Uncharacterized protein</fullName>
    </submittedName>
</protein>
<reference evidence="1" key="1">
    <citation type="submission" date="2022-10" db="EMBL/GenBank/DDBJ databases">
        <title>Culturing micro-colonial fungi from biological soil crusts in the Mojave desert and describing Neophaeococcomyces mojavensis, and introducing the new genera and species Taxawa tesnikishii.</title>
        <authorList>
            <person name="Kurbessoian T."/>
            <person name="Stajich J.E."/>
        </authorList>
    </citation>
    <scope>NUCLEOTIDE SEQUENCE</scope>
    <source>
        <strain evidence="1">JES_115</strain>
    </source>
</reference>
<evidence type="ECO:0000313" key="2">
    <source>
        <dbReference type="Proteomes" id="UP001172680"/>
    </source>
</evidence>
<dbReference type="EMBL" id="JAPDRP010000028">
    <property type="protein sequence ID" value="KAJ9635069.1"/>
    <property type="molecule type" value="Genomic_DNA"/>
</dbReference>
<dbReference type="Proteomes" id="UP001172680">
    <property type="component" value="Unassembled WGS sequence"/>
</dbReference>
<keyword evidence="2" id="KW-1185">Reference proteome</keyword>
<comment type="caution">
    <text evidence="1">The sequence shown here is derived from an EMBL/GenBank/DDBJ whole genome shotgun (WGS) entry which is preliminary data.</text>
</comment>
<organism evidence="1 2">
    <name type="scientific">Coniosporium tulheliwenetii</name>
    <dbReference type="NCBI Taxonomy" id="3383036"/>
    <lineage>
        <taxon>Eukaryota</taxon>
        <taxon>Fungi</taxon>
        <taxon>Dikarya</taxon>
        <taxon>Ascomycota</taxon>
        <taxon>Pezizomycotina</taxon>
        <taxon>Dothideomycetes</taxon>
        <taxon>Dothideomycetes incertae sedis</taxon>
        <taxon>Coniosporium</taxon>
    </lineage>
</organism>
<evidence type="ECO:0000313" key="1">
    <source>
        <dbReference type="EMBL" id="KAJ9635069.1"/>
    </source>
</evidence>
<accession>A0ACC2YIM6</accession>
<proteinExistence type="predicted"/>
<sequence length="840" mass="94725">MWHGSATTSDHEIVRSTIRQLYRDWSDEGASERNACHQPVLQDLATEFSSVTDKTSVRVLVPGAGLCRLVFSIAAAGYTTEDNEISCHQLLVSHFILSYKTNASHFQLYPWALSFSNHLTRKHQSDSVRIPDVIPRVGIVPMRTDLASGSLLSSRLTIATTDFTTAYTDAEHTALYDAVATVFFLDTAPNLLRYIEVVHHCLKPGGIWINIGPLLWNCHENGPGGRREGDTDDDEVCKARQTRIDESQANGHWDRKLEFTGDEVLLLLESFGFKVEKHESCGEAGYIMDSKSMLQNTYRMSHWVARKLWSINDMLQKASLHYNILDGAHWGFTVILPFKCATAFDLNGLPSEICLDIRDIILNHVSPNKPELTCGKPTVPKKRNTLWHPYPIEQAQRKRNICEALVPLKMPFLLSPRLFNRAYFGKHFKSASTTDLASFLKGIGPVSRRMLRGLIICAYHSTSAMQACKWLADATNLETLHFTAICVAEAGCRRNHKRYSLDSHDGKEFLYHFRDAISRQSLYSGRRLSAVLCQRPILRFDADIVGYGASFDSYLQDQPVYQFSMSQSDASVFRTFWAQAGIPLQDLLAAHFLPSTEVSQHFKHQLGDHGWGNNELQNYVASPANSFHRDGKLVLRAIANSSAPRDKYTSARLTSHQTLARQRGYLTATITAPCAGGIWPALWLLPSEPFKWPEDGEVDIFESWNGDCMNHSCLHWGNYDGQDWDKHRACETRMPHMGRAEGCTFALAWDQPENGQGGKMVWYIDARPVMKATIPQGTRRISDWQVIINVAMGGNVTQGQIPRDGSYEFVIHAISLHEEPSGGWMKFEQDWRSAKEGHTM</sequence>